<feature type="compositionally biased region" description="Polar residues" evidence="1">
    <location>
        <begin position="123"/>
        <end position="132"/>
    </location>
</feature>
<name>A0A9K3GMB3_9EUKA</name>
<dbReference type="EMBL" id="BDIP01003363">
    <property type="protein sequence ID" value="GIQ87611.1"/>
    <property type="molecule type" value="Genomic_DNA"/>
</dbReference>
<organism evidence="2 3">
    <name type="scientific">Kipferlia bialata</name>
    <dbReference type="NCBI Taxonomy" id="797122"/>
    <lineage>
        <taxon>Eukaryota</taxon>
        <taxon>Metamonada</taxon>
        <taxon>Carpediemonas-like organisms</taxon>
        <taxon>Kipferlia</taxon>
    </lineage>
</organism>
<evidence type="ECO:0000256" key="1">
    <source>
        <dbReference type="SAM" id="MobiDB-lite"/>
    </source>
</evidence>
<dbReference type="AlphaFoldDB" id="A0A9K3GMB3"/>
<keyword evidence="3" id="KW-1185">Reference proteome</keyword>
<sequence>MLPVGITYYVYTRICESALLNARSDGSWACDASLTMQCPGIWGKRALARLHSVSNYCPSEGIRTLYATHPGTVSKVVTCTEVAPMPQCIAQDELRSLERVRDRRTREYEKWVKRQRKKGVKLSTPSTPNSGSRGLKRVKGSVDIEESTPEPRCKRGTGIVTEESIFDAESNPTLSSDPSPHSGDTIGVMAVGQIRGWGEEGETIPVSIAYASSGGGLGCPPDRVSPVVMPGTGPAVSVSIGTEGAFHRCSAVCASGHGDYLAFASSAALEAGLLDIPVRPHSAIVILRNSDRMPHRHVCVLLSQQPGMVVGWVSLKEGSVDARTVGEGISEVLIE</sequence>
<evidence type="ECO:0000313" key="3">
    <source>
        <dbReference type="Proteomes" id="UP000265618"/>
    </source>
</evidence>
<reference evidence="2 3" key="1">
    <citation type="journal article" date="2018" name="PLoS ONE">
        <title>The draft genome of Kipferlia bialata reveals reductive genome evolution in fornicate parasites.</title>
        <authorList>
            <person name="Tanifuji G."/>
            <person name="Takabayashi S."/>
            <person name="Kume K."/>
            <person name="Takagi M."/>
            <person name="Nakayama T."/>
            <person name="Kamikawa R."/>
            <person name="Inagaki Y."/>
            <person name="Hashimoto T."/>
        </authorList>
    </citation>
    <scope>NUCLEOTIDE SEQUENCE [LARGE SCALE GENOMIC DNA]</scope>
    <source>
        <strain evidence="2">NY0173</strain>
    </source>
</reference>
<evidence type="ECO:0000313" key="2">
    <source>
        <dbReference type="EMBL" id="GIQ87611.1"/>
    </source>
</evidence>
<feature type="region of interest" description="Disordered" evidence="1">
    <location>
        <begin position="115"/>
        <end position="157"/>
    </location>
</feature>
<comment type="caution">
    <text evidence="2">The sequence shown here is derived from an EMBL/GenBank/DDBJ whole genome shotgun (WGS) entry which is preliminary data.</text>
</comment>
<gene>
    <name evidence="2" type="ORF">KIPB_009685</name>
</gene>
<accession>A0A9K3GMB3</accession>
<proteinExistence type="predicted"/>
<protein>
    <submittedName>
        <fullName evidence="2">Uncharacterized protein</fullName>
    </submittedName>
</protein>
<dbReference type="Proteomes" id="UP000265618">
    <property type="component" value="Unassembled WGS sequence"/>
</dbReference>